<organism evidence="1 2">
    <name type="scientific">endosymbiont of Escarpia spicata</name>
    <dbReference type="NCBI Taxonomy" id="2200908"/>
    <lineage>
        <taxon>Bacteria</taxon>
        <taxon>Pseudomonadati</taxon>
        <taxon>Pseudomonadota</taxon>
        <taxon>Gammaproteobacteria</taxon>
        <taxon>sulfur-oxidizing symbionts</taxon>
    </lineage>
</organism>
<proteinExistence type="predicted"/>
<evidence type="ECO:0000313" key="1">
    <source>
        <dbReference type="EMBL" id="RDH83648.1"/>
    </source>
</evidence>
<dbReference type="Pfam" id="PF06853">
    <property type="entry name" value="DUF1249"/>
    <property type="match status" value="1"/>
</dbReference>
<dbReference type="EMBL" id="QFXE01000018">
    <property type="protein sequence ID" value="RDH83648.1"/>
    <property type="molecule type" value="Genomic_DNA"/>
</dbReference>
<evidence type="ECO:0000313" key="2">
    <source>
        <dbReference type="Proteomes" id="UP000254771"/>
    </source>
</evidence>
<reference evidence="1 2" key="1">
    <citation type="journal article" date="2018" name="ISME J.">
        <title>Endosymbiont genomes yield clues of tubeworm success.</title>
        <authorList>
            <person name="Li Y."/>
            <person name="Liles M.R."/>
            <person name="Halanych K.M."/>
        </authorList>
    </citation>
    <scope>NUCLEOTIDE SEQUENCE [LARGE SCALE GENOMIC DNA]</scope>
    <source>
        <strain evidence="1">A1462</strain>
    </source>
</reference>
<dbReference type="PANTHER" id="PTHR38774">
    <property type="entry name" value="CYTOPLASMIC PROTEIN-RELATED"/>
    <property type="match status" value="1"/>
</dbReference>
<gene>
    <name evidence="1" type="ORF">DIZ78_14185</name>
</gene>
<protein>
    <submittedName>
        <fullName evidence="1">DUF1249 domain-containing protein</fullName>
    </submittedName>
</protein>
<comment type="caution">
    <text evidence="1">The sequence shown here is derived from an EMBL/GenBank/DDBJ whole genome shotgun (WGS) entry which is preliminary data.</text>
</comment>
<keyword evidence="2" id="KW-1185">Reference proteome</keyword>
<sequence>MRAPYYPWSLRSLLSGRPSIGVVIDLSEENYTLLMRMAPELHLIKGELLSCLDHGMDLHLEIKEQTPYTTLLHLTYYFPHDTGHYPDPDAMLRVYHDSRQVDVIDIRQSALPLKRWGDNPTLEQRWKINLFLSKWLAYCVLQGHSFNLGGAEFSGVHAFEAL</sequence>
<dbReference type="InterPro" id="IPR009659">
    <property type="entry name" value="DUF1249"/>
</dbReference>
<dbReference type="AlphaFoldDB" id="A0A370DFE8"/>
<dbReference type="Proteomes" id="UP000254771">
    <property type="component" value="Unassembled WGS sequence"/>
</dbReference>
<accession>A0A370DFE8</accession>
<dbReference type="PANTHER" id="PTHR38774:SF1">
    <property type="entry name" value="CYTOPLASMIC PROTEIN"/>
    <property type="match status" value="1"/>
</dbReference>
<name>A0A370DFE8_9GAMM</name>